<dbReference type="GO" id="GO:0005737">
    <property type="term" value="C:cytoplasm"/>
    <property type="evidence" value="ECO:0007669"/>
    <property type="project" value="TreeGrafter"/>
</dbReference>
<keyword evidence="4 10" id="KW-0808">Transferase</keyword>
<dbReference type="GO" id="GO:0019521">
    <property type="term" value="P:D-gluconate metabolic process"/>
    <property type="evidence" value="ECO:0007669"/>
    <property type="project" value="UniProtKB-KW"/>
</dbReference>
<evidence type="ECO:0000256" key="7">
    <source>
        <dbReference type="ARBA" id="ARBA00022840"/>
    </source>
</evidence>
<dbReference type="AlphaFoldDB" id="A0A939JAX5"/>
<evidence type="ECO:0000313" key="12">
    <source>
        <dbReference type="Proteomes" id="UP000664779"/>
    </source>
</evidence>
<dbReference type="RefSeq" id="WP_206944528.1">
    <property type="nucleotide sequence ID" value="NZ_JAFLNF010000012.1"/>
</dbReference>
<organism evidence="11 12">
    <name type="scientific">Roseibium limicola</name>
    <dbReference type="NCBI Taxonomy" id="2816037"/>
    <lineage>
        <taxon>Bacteria</taxon>
        <taxon>Pseudomonadati</taxon>
        <taxon>Pseudomonadota</taxon>
        <taxon>Alphaproteobacteria</taxon>
        <taxon>Hyphomicrobiales</taxon>
        <taxon>Stappiaceae</taxon>
        <taxon>Roseibium</taxon>
    </lineage>
</organism>
<keyword evidence="5 10" id="KW-0547">Nucleotide-binding</keyword>
<evidence type="ECO:0000256" key="4">
    <source>
        <dbReference type="ARBA" id="ARBA00022679"/>
    </source>
</evidence>
<evidence type="ECO:0000256" key="1">
    <source>
        <dbReference type="ARBA" id="ARBA00004761"/>
    </source>
</evidence>
<evidence type="ECO:0000313" key="11">
    <source>
        <dbReference type="EMBL" id="MBO0347409.1"/>
    </source>
</evidence>
<accession>A0A939JAX5</accession>
<protein>
    <recommendedName>
        <fullName evidence="3 10">Gluconokinase</fullName>
        <ecNumber evidence="3 10">2.7.1.12</ecNumber>
    </recommendedName>
</protein>
<sequence length="167" mass="18558">MSAYVMMGVSGCGKSEIGQAFADAIGGRFIDGDDLHPEANIEKMSRGEPLNDSDREPWLDQVGRKLDTDERVVIACSSLKRVYRERIARNAGRPVTFLFLEGTREVLWERMKHRTGHFMPVALLDSQLATLEPPASDELCVKASIDQPREQVVAAFLAGLKQVRNAD</sequence>
<evidence type="ECO:0000256" key="9">
    <source>
        <dbReference type="ARBA" id="ARBA00048090"/>
    </source>
</evidence>
<dbReference type="InterPro" id="IPR006001">
    <property type="entry name" value="Therm_gnt_kin"/>
</dbReference>
<gene>
    <name evidence="11" type="ORF">J0X15_19420</name>
</gene>
<comment type="similarity">
    <text evidence="2 10">Belongs to the gluconokinase GntK/GntV family.</text>
</comment>
<dbReference type="InterPro" id="IPR031322">
    <property type="entry name" value="Shikimate/glucono_kinase"/>
</dbReference>
<name>A0A939JAX5_9HYPH</name>
<evidence type="ECO:0000256" key="6">
    <source>
        <dbReference type="ARBA" id="ARBA00022777"/>
    </source>
</evidence>
<proteinExistence type="inferred from homology"/>
<dbReference type="EC" id="2.7.1.12" evidence="3 10"/>
<dbReference type="NCBIfam" id="TIGR01313">
    <property type="entry name" value="therm_gnt_kin"/>
    <property type="match status" value="1"/>
</dbReference>
<dbReference type="Gene3D" id="3.40.50.300">
    <property type="entry name" value="P-loop containing nucleotide triphosphate hydrolases"/>
    <property type="match status" value="1"/>
</dbReference>
<dbReference type="Proteomes" id="UP000664779">
    <property type="component" value="Unassembled WGS sequence"/>
</dbReference>
<keyword evidence="12" id="KW-1185">Reference proteome</keyword>
<comment type="catalytic activity">
    <reaction evidence="9 10">
        <text>D-gluconate + ATP = 6-phospho-D-gluconate + ADP + H(+)</text>
        <dbReference type="Rhea" id="RHEA:19433"/>
        <dbReference type="ChEBI" id="CHEBI:15378"/>
        <dbReference type="ChEBI" id="CHEBI:18391"/>
        <dbReference type="ChEBI" id="CHEBI:30616"/>
        <dbReference type="ChEBI" id="CHEBI:58759"/>
        <dbReference type="ChEBI" id="CHEBI:456216"/>
        <dbReference type="EC" id="2.7.1.12"/>
    </reaction>
</comment>
<dbReference type="PANTHER" id="PTHR43442:SF3">
    <property type="entry name" value="GLUCONOKINASE-RELATED"/>
    <property type="match status" value="1"/>
</dbReference>
<reference evidence="11" key="1">
    <citation type="submission" date="2021-03" db="EMBL/GenBank/DDBJ databases">
        <title>Roseibium sp. CAU 1637 isolated from Incheon.</title>
        <authorList>
            <person name="Kim W."/>
        </authorList>
    </citation>
    <scope>NUCLEOTIDE SEQUENCE</scope>
    <source>
        <strain evidence="11">CAU 1637</strain>
    </source>
</reference>
<evidence type="ECO:0000256" key="5">
    <source>
        <dbReference type="ARBA" id="ARBA00022741"/>
    </source>
</evidence>
<dbReference type="CDD" id="cd02021">
    <property type="entry name" value="GntK"/>
    <property type="match status" value="1"/>
</dbReference>
<keyword evidence="8" id="KW-0311">Gluconate utilization</keyword>
<dbReference type="EMBL" id="JAFLNF010000012">
    <property type="protein sequence ID" value="MBO0347409.1"/>
    <property type="molecule type" value="Genomic_DNA"/>
</dbReference>
<dbReference type="PANTHER" id="PTHR43442">
    <property type="entry name" value="GLUCONOKINASE-RELATED"/>
    <property type="match status" value="1"/>
</dbReference>
<keyword evidence="6 10" id="KW-0418">Kinase</keyword>
<dbReference type="InterPro" id="IPR027417">
    <property type="entry name" value="P-loop_NTPase"/>
</dbReference>
<dbReference type="GO" id="GO:0046316">
    <property type="term" value="F:gluconokinase activity"/>
    <property type="evidence" value="ECO:0007669"/>
    <property type="project" value="UniProtKB-EC"/>
</dbReference>
<comment type="pathway">
    <text evidence="1">Carbohydrate acid metabolism.</text>
</comment>
<comment type="caution">
    <text evidence="11">The sequence shown here is derived from an EMBL/GenBank/DDBJ whole genome shotgun (WGS) entry which is preliminary data.</text>
</comment>
<dbReference type="GO" id="GO:0005524">
    <property type="term" value="F:ATP binding"/>
    <property type="evidence" value="ECO:0007669"/>
    <property type="project" value="UniProtKB-KW"/>
</dbReference>
<dbReference type="SUPFAM" id="SSF52540">
    <property type="entry name" value="P-loop containing nucleoside triphosphate hydrolases"/>
    <property type="match status" value="1"/>
</dbReference>
<evidence type="ECO:0000256" key="10">
    <source>
        <dbReference type="RuleBase" id="RU363066"/>
    </source>
</evidence>
<keyword evidence="7 10" id="KW-0067">ATP-binding</keyword>
<evidence type="ECO:0000256" key="2">
    <source>
        <dbReference type="ARBA" id="ARBA00008420"/>
    </source>
</evidence>
<evidence type="ECO:0000256" key="8">
    <source>
        <dbReference type="ARBA" id="ARBA00023064"/>
    </source>
</evidence>
<dbReference type="Pfam" id="PF01202">
    <property type="entry name" value="SKI"/>
    <property type="match status" value="1"/>
</dbReference>
<dbReference type="FunFam" id="3.40.50.300:FF:000522">
    <property type="entry name" value="Gluconokinase"/>
    <property type="match status" value="1"/>
</dbReference>
<evidence type="ECO:0000256" key="3">
    <source>
        <dbReference type="ARBA" id="ARBA00012054"/>
    </source>
</evidence>